<gene>
    <name evidence="2" type="ORF">MAXJ12_09423</name>
</gene>
<dbReference type="Proteomes" id="UP000003250">
    <property type="component" value="Unassembled WGS sequence"/>
</dbReference>
<dbReference type="PANTHER" id="PTHR48228:SF5">
    <property type="entry name" value="ALPHA-METHYLACYL-COA RACEMASE"/>
    <property type="match status" value="1"/>
</dbReference>
<dbReference type="InterPro" id="IPR044855">
    <property type="entry name" value="CoA-Trfase_III_dom3_sf"/>
</dbReference>
<evidence type="ECO:0000313" key="3">
    <source>
        <dbReference type="Proteomes" id="UP000003250"/>
    </source>
</evidence>
<dbReference type="PATRIC" id="fig|1107882.3.peg.1851"/>
<proteinExistence type="predicted"/>
<feature type="region of interest" description="Disordered" evidence="1">
    <location>
        <begin position="1"/>
        <end position="27"/>
    </location>
</feature>
<dbReference type="InterPro" id="IPR023606">
    <property type="entry name" value="CoA-Trfase_III_dom_1_sf"/>
</dbReference>
<evidence type="ECO:0000256" key="1">
    <source>
        <dbReference type="SAM" id="MobiDB-lite"/>
    </source>
</evidence>
<dbReference type="EMBL" id="AHAM01000063">
    <property type="protein sequence ID" value="EHK57537.1"/>
    <property type="molecule type" value="Genomic_DNA"/>
</dbReference>
<reference evidence="2 3" key="1">
    <citation type="journal article" date="2012" name="J. Bacteriol.">
        <title>Draft Genome Sequence of Mesorhizobium alhagi CCNWXJ12-2T, a Novel Salt-Resistant Species Isolated from the Desert of Northwestern China.</title>
        <authorList>
            <person name="Zhou M."/>
            <person name="Chen W."/>
            <person name="Chen H."/>
            <person name="Wei G."/>
        </authorList>
    </citation>
    <scope>NUCLEOTIDE SEQUENCE [LARGE SCALE GENOMIC DNA]</scope>
    <source>
        <strain evidence="2 3">CCNWXJ12-2</strain>
    </source>
</reference>
<dbReference type="GO" id="GO:0003824">
    <property type="term" value="F:catalytic activity"/>
    <property type="evidence" value="ECO:0007669"/>
    <property type="project" value="InterPro"/>
</dbReference>
<dbReference type="Pfam" id="PF02515">
    <property type="entry name" value="CoA_transf_3"/>
    <property type="match status" value="1"/>
</dbReference>
<accession>H0HP09</accession>
<keyword evidence="3" id="KW-1185">Reference proteome</keyword>
<dbReference type="PANTHER" id="PTHR48228">
    <property type="entry name" value="SUCCINYL-COA--D-CITRAMALATE COA-TRANSFERASE"/>
    <property type="match status" value="1"/>
</dbReference>
<dbReference type="Gene3D" id="3.40.50.10540">
    <property type="entry name" value="Crotonobetainyl-coa:carnitine coa-transferase, domain 1"/>
    <property type="match status" value="1"/>
</dbReference>
<name>H0HP09_9HYPH</name>
<dbReference type="InterPro" id="IPR003673">
    <property type="entry name" value="CoA-Trfase_fam_III"/>
</dbReference>
<sequence>MFRATTPDSAKILDNSPGRQPASKPGPLAGLTIIEMAGLGPAPLAALMLSEMGARVVRIERMASGKAFLALPPEHDLDRHGRSILKLDLKRPEGIALVLRLLEKADVLIEGFRPGVMERLGLGPEESQRRNPKLIYARMTGFGQQGPLAGRAGHDLTYLAYSGVLHAIGPSDGKPVPPLNLVADYGGGAMFLIAGILAALFETSRSGKGQVVDAAMVDGASMLAAPFFSFMAAGFWTDRRGSNLLDSGAPFYDTYRTADGKHVAVACLEPQFFAEFAKLLPLEQRFAAAQYNRSMWDGMREAITRRIAEKTRDEWAALFENTDACVAPVLSFSEAPQHPHNLARGVHVKAGALERPAPAPRFSRTPSATAAPPAADEATAAVLERLGIAPDDIEALAKAGIVGR</sequence>
<dbReference type="InterPro" id="IPR050509">
    <property type="entry name" value="CoA-transferase_III"/>
</dbReference>
<organism evidence="2 3">
    <name type="scientific">Mesorhizobium alhagi CCNWXJ12-2</name>
    <dbReference type="NCBI Taxonomy" id="1107882"/>
    <lineage>
        <taxon>Bacteria</taxon>
        <taxon>Pseudomonadati</taxon>
        <taxon>Pseudomonadota</taxon>
        <taxon>Alphaproteobacteria</taxon>
        <taxon>Hyphomicrobiales</taxon>
        <taxon>Phyllobacteriaceae</taxon>
        <taxon>Allomesorhizobium</taxon>
    </lineage>
</organism>
<dbReference type="SUPFAM" id="SSF89796">
    <property type="entry name" value="CoA-transferase family III (CaiB/BaiF)"/>
    <property type="match status" value="1"/>
</dbReference>
<dbReference type="RefSeq" id="WP_008835520.1">
    <property type="nucleotide sequence ID" value="NZ_AHAM01000063.1"/>
</dbReference>
<evidence type="ECO:0000313" key="2">
    <source>
        <dbReference type="EMBL" id="EHK57537.1"/>
    </source>
</evidence>
<dbReference type="Gene3D" id="3.30.1540.10">
    <property type="entry name" value="formyl-coa transferase, domain 3"/>
    <property type="match status" value="1"/>
</dbReference>
<dbReference type="AlphaFoldDB" id="H0HP09"/>
<protein>
    <submittedName>
        <fullName evidence="2">L-carnitine dehydratase/bile acid-inducible protein F</fullName>
    </submittedName>
</protein>